<feature type="signal peptide" evidence="1">
    <location>
        <begin position="1"/>
        <end position="22"/>
    </location>
</feature>
<accession>A0A9N9E6E2</accession>
<sequence>MQSKTFITLTFLILTIVSSVHAWVTVGLSYEICEITFTDDVIHINEHDAHFYTNSTKVKKITSHNQTSNGFLLNVTMYGCQKNCGWSFDLKVDNSTKTVTVTPVASKQLPYTCANDKTTWSVDLNTKVLSVGSTPNPDYTFSFNLAMHYCKNNYNIDNNTAITGKDVKNSYNCLRFYSDKMYDPTTFFNFENDGSRWPLQEQKPAALSMAATVDNAFTFYQNHYLGIQYSLNNISENIINHLTDFSPYYNHAPDNSISYDLSGTLQNNLYQPTFLDKNGASLERTVSTTDFYHKVPFDATGTMKNAFKNFDQDKDSYLKSIIGKLPNMVNGDIGVFTPSSYWLAAPIYQPIELVHFSSPDVRNFAQPTLNAAVASNILNHYGFTYCNHVNQDICGQCCLAQAYVDLNGGYTCLVRGRFDCDHLVHYNKCVFGGVNYKSDVMEAIEKFLVPAALQQVTRID</sequence>
<gene>
    <name evidence="2" type="ORF">FMOSSE_LOCUS12221</name>
</gene>
<evidence type="ECO:0000313" key="3">
    <source>
        <dbReference type="Proteomes" id="UP000789375"/>
    </source>
</evidence>
<name>A0A9N9E6E2_FUNMO</name>
<feature type="chain" id="PRO_5040246937" evidence="1">
    <location>
        <begin position="23"/>
        <end position="460"/>
    </location>
</feature>
<dbReference type="EMBL" id="CAJVPP010005563">
    <property type="protein sequence ID" value="CAG8667010.1"/>
    <property type="molecule type" value="Genomic_DNA"/>
</dbReference>
<keyword evidence="1" id="KW-0732">Signal</keyword>
<evidence type="ECO:0000313" key="2">
    <source>
        <dbReference type="EMBL" id="CAG8667010.1"/>
    </source>
</evidence>
<proteinExistence type="predicted"/>
<reference evidence="2" key="1">
    <citation type="submission" date="2021-06" db="EMBL/GenBank/DDBJ databases">
        <authorList>
            <person name="Kallberg Y."/>
            <person name="Tangrot J."/>
            <person name="Rosling A."/>
        </authorList>
    </citation>
    <scope>NUCLEOTIDE SEQUENCE</scope>
    <source>
        <strain evidence="2">87-6 pot B 2015</strain>
    </source>
</reference>
<protein>
    <submittedName>
        <fullName evidence="2">14823_t:CDS:1</fullName>
    </submittedName>
</protein>
<dbReference type="AlphaFoldDB" id="A0A9N9E6E2"/>
<keyword evidence="3" id="KW-1185">Reference proteome</keyword>
<evidence type="ECO:0000256" key="1">
    <source>
        <dbReference type="SAM" id="SignalP"/>
    </source>
</evidence>
<dbReference type="Proteomes" id="UP000789375">
    <property type="component" value="Unassembled WGS sequence"/>
</dbReference>
<comment type="caution">
    <text evidence="2">The sequence shown here is derived from an EMBL/GenBank/DDBJ whole genome shotgun (WGS) entry which is preliminary data.</text>
</comment>
<organism evidence="2 3">
    <name type="scientific">Funneliformis mosseae</name>
    <name type="common">Endomycorrhizal fungus</name>
    <name type="synonym">Glomus mosseae</name>
    <dbReference type="NCBI Taxonomy" id="27381"/>
    <lineage>
        <taxon>Eukaryota</taxon>
        <taxon>Fungi</taxon>
        <taxon>Fungi incertae sedis</taxon>
        <taxon>Mucoromycota</taxon>
        <taxon>Glomeromycotina</taxon>
        <taxon>Glomeromycetes</taxon>
        <taxon>Glomerales</taxon>
        <taxon>Glomeraceae</taxon>
        <taxon>Funneliformis</taxon>
    </lineage>
</organism>